<sequence>LSATINRQKYYRSMANKIEQRSHLVIGDHSFPNMRYQEPVAGEGLKKQLRAHGFNVSLINEYLTSQICPACLSREARLKHFRMAKNQRPPAAGCPSYAPLNVRWGLLRYADDNRRGNIFKLRCINSPRINRCSNDD</sequence>
<organism evidence="1 2">
    <name type="scientific">Mucor circinelloides f. lusitanicus</name>
    <name type="common">Mucor racemosus var. lusitanicus</name>
    <dbReference type="NCBI Taxonomy" id="29924"/>
    <lineage>
        <taxon>Eukaryota</taxon>
        <taxon>Fungi</taxon>
        <taxon>Fungi incertae sedis</taxon>
        <taxon>Mucoromycota</taxon>
        <taxon>Mucoromycotina</taxon>
        <taxon>Mucoromycetes</taxon>
        <taxon>Mucorales</taxon>
        <taxon>Mucorineae</taxon>
        <taxon>Mucoraceae</taxon>
        <taxon>Mucor</taxon>
    </lineage>
</organism>
<dbReference type="EMBL" id="JAAECE010000002">
    <property type="protein sequence ID" value="KAF1804717.1"/>
    <property type="molecule type" value="Genomic_DNA"/>
</dbReference>
<accession>A0A8H4BLU4</accession>
<dbReference type="AlphaFoldDB" id="A0A8H4BLU4"/>
<gene>
    <name evidence="1" type="ORF">FB192DRAFT_1275347</name>
</gene>
<name>A0A8H4BLU4_MUCCL</name>
<evidence type="ECO:0008006" key="3">
    <source>
        <dbReference type="Google" id="ProtNLM"/>
    </source>
</evidence>
<evidence type="ECO:0000313" key="2">
    <source>
        <dbReference type="Proteomes" id="UP000469890"/>
    </source>
</evidence>
<proteinExistence type="predicted"/>
<comment type="caution">
    <text evidence="1">The sequence shown here is derived from an EMBL/GenBank/DDBJ whole genome shotgun (WGS) entry which is preliminary data.</text>
</comment>
<evidence type="ECO:0000313" key="1">
    <source>
        <dbReference type="EMBL" id="KAF1804717.1"/>
    </source>
</evidence>
<reference evidence="1 2" key="1">
    <citation type="submission" date="2019-09" db="EMBL/GenBank/DDBJ databases">
        <authorList>
            <consortium name="DOE Joint Genome Institute"/>
            <person name="Mondo S.J."/>
            <person name="Navarro-Mendoza M.I."/>
            <person name="Perez-Arques C."/>
            <person name="Panchal S."/>
            <person name="Nicolas F.E."/>
            <person name="Ganguly P."/>
            <person name="Pangilinan J."/>
            <person name="Grigoriev I."/>
            <person name="Heitman J."/>
            <person name="Sanya K."/>
            <person name="Garre V."/>
        </authorList>
    </citation>
    <scope>NUCLEOTIDE SEQUENCE [LARGE SCALE GENOMIC DNA]</scope>
    <source>
        <strain evidence="1 2">MU402</strain>
    </source>
</reference>
<feature type="non-terminal residue" evidence="1">
    <location>
        <position position="1"/>
    </location>
</feature>
<dbReference type="Proteomes" id="UP000469890">
    <property type="component" value="Unassembled WGS sequence"/>
</dbReference>
<protein>
    <recommendedName>
        <fullName evidence="3">Transposase</fullName>
    </recommendedName>
</protein>